<feature type="domain" description="Flagellar basal body rod protein N-terminal" evidence="9">
    <location>
        <begin position="10"/>
        <end position="35"/>
    </location>
</feature>
<keyword evidence="12" id="KW-0969">Cilium</keyword>
<feature type="domain" description="Flagellar hook protein FlgE/F/G-like D1" evidence="11">
    <location>
        <begin position="96"/>
        <end position="160"/>
    </location>
</feature>
<dbReference type="RefSeq" id="WP_046519122.1">
    <property type="nucleotide sequence ID" value="NZ_LAVS01000008.1"/>
</dbReference>
<dbReference type="EMBL" id="RRCF01000001">
    <property type="protein sequence ID" value="RRJ23228.1"/>
    <property type="molecule type" value="Genomic_DNA"/>
</dbReference>
<evidence type="ECO:0000256" key="2">
    <source>
        <dbReference type="ARBA" id="ARBA00009677"/>
    </source>
</evidence>
<dbReference type="GO" id="GO:0071978">
    <property type="term" value="P:bacterial-type flagellum-dependent swarming motility"/>
    <property type="evidence" value="ECO:0007669"/>
    <property type="project" value="TreeGrafter"/>
</dbReference>
<dbReference type="InterPro" id="IPR001444">
    <property type="entry name" value="Flag_bb_rod_N"/>
</dbReference>
<dbReference type="NCBIfam" id="TIGR02488">
    <property type="entry name" value="flgG_G_neg"/>
    <property type="match status" value="1"/>
</dbReference>
<dbReference type="AlphaFoldDB" id="A0A3P3QR52"/>
<evidence type="ECO:0000259" key="9">
    <source>
        <dbReference type="Pfam" id="PF00460"/>
    </source>
</evidence>
<dbReference type="InterPro" id="IPR053967">
    <property type="entry name" value="LlgE_F_G-like_D1"/>
</dbReference>
<name>A0A3P3QR52_9GAMM</name>
<dbReference type="InterPro" id="IPR012834">
    <property type="entry name" value="FlgG_G_neg"/>
</dbReference>
<evidence type="ECO:0000313" key="13">
    <source>
        <dbReference type="Proteomes" id="UP000276260"/>
    </source>
</evidence>
<evidence type="ECO:0000259" key="10">
    <source>
        <dbReference type="Pfam" id="PF06429"/>
    </source>
</evidence>
<reference evidence="12 13" key="1">
    <citation type="submission" date="2018-11" db="EMBL/GenBank/DDBJ databases">
        <title>Draft genome analysis of Rheinheimera mesophila isolated from an industrial waste site.</title>
        <authorList>
            <person name="Yu Q."/>
            <person name="Qi Y."/>
            <person name="Zhang H."/>
            <person name="Lu Y."/>
            <person name="Pu J."/>
        </authorList>
    </citation>
    <scope>NUCLEOTIDE SEQUENCE [LARGE SCALE GENOMIC DNA]</scope>
    <source>
        <strain evidence="12 13">IITR13</strain>
    </source>
</reference>
<accession>A0A3P3QR52</accession>
<evidence type="ECO:0000256" key="5">
    <source>
        <dbReference type="ARBA" id="ARBA00025933"/>
    </source>
</evidence>
<evidence type="ECO:0000259" key="11">
    <source>
        <dbReference type="Pfam" id="PF22692"/>
    </source>
</evidence>
<sequence length="262" mass="27797">MHPALWISKTGLDAKQRDISVISNNLANASTVGFKKSRAIFEDLLYQNINQPGGRSSQNSELPNGLMLGAGTKVVATQKSFTQGNMITTEGSLDVMIQGHGFFEVLMPDGTISYSRNGQFTTDSEGNLVTSGAGYQIQPNIVIPEDAQSITISQDGEVSVRLPGQVDQAVLGQLTVTNFVNPAGLEPVGQNLFTATAASGDPVQGIPGLEGRGILVQGALETSNVNVTEELVSLIESQRVYEMNSKVISTVDQMLGTAIQQL</sequence>
<evidence type="ECO:0000256" key="6">
    <source>
        <dbReference type="ARBA" id="ARBA00032912"/>
    </source>
</evidence>
<proteinExistence type="inferred from homology"/>
<dbReference type="Pfam" id="PF22692">
    <property type="entry name" value="LlgE_F_G_D1"/>
    <property type="match status" value="1"/>
</dbReference>
<keyword evidence="4 8" id="KW-0975">Bacterial flagellum</keyword>
<dbReference type="GO" id="GO:0009426">
    <property type="term" value="C:bacterial-type flagellum basal body, distal rod"/>
    <property type="evidence" value="ECO:0007669"/>
    <property type="project" value="UniProtKB-UniRule"/>
</dbReference>
<evidence type="ECO:0000256" key="8">
    <source>
        <dbReference type="RuleBase" id="RU362116"/>
    </source>
</evidence>
<dbReference type="PANTHER" id="PTHR30435">
    <property type="entry name" value="FLAGELLAR PROTEIN"/>
    <property type="match status" value="1"/>
</dbReference>
<gene>
    <name evidence="12" type="primary">flgG</name>
    <name evidence="12" type="ORF">EIK76_03840</name>
</gene>
<evidence type="ECO:0000256" key="1">
    <source>
        <dbReference type="ARBA" id="ARBA00004117"/>
    </source>
</evidence>
<feature type="domain" description="Flagellar basal-body/hook protein C-terminal" evidence="10">
    <location>
        <begin position="216"/>
        <end position="260"/>
    </location>
</feature>
<dbReference type="InterPro" id="IPR037925">
    <property type="entry name" value="FlgE/F/G-like"/>
</dbReference>
<dbReference type="OrthoDB" id="9804559at2"/>
<evidence type="ECO:0000256" key="3">
    <source>
        <dbReference type="ARBA" id="ARBA00017948"/>
    </source>
</evidence>
<organism evidence="12 13">
    <name type="scientific">Rheinheimera mesophila</name>
    <dbReference type="NCBI Taxonomy" id="1547515"/>
    <lineage>
        <taxon>Bacteria</taxon>
        <taxon>Pseudomonadati</taxon>
        <taxon>Pseudomonadota</taxon>
        <taxon>Gammaproteobacteria</taxon>
        <taxon>Chromatiales</taxon>
        <taxon>Chromatiaceae</taxon>
        <taxon>Rheinheimera</taxon>
    </lineage>
</organism>
<dbReference type="SUPFAM" id="SSF117143">
    <property type="entry name" value="Flagellar hook protein flgE"/>
    <property type="match status" value="1"/>
</dbReference>
<evidence type="ECO:0000256" key="7">
    <source>
        <dbReference type="NCBIfam" id="TIGR02488"/>
    </source>
</evidence>
<dbReference type="InterPro" id="IPR010930">
    <property type="entry name" value="Flg_bb/hook_C_dom"/>
</dbReference>
<keyword evidence="12" id="KW-0966">Cell projection</keyword>
<dbReference type="Pfam" id="PF06429">
    <property type="entry name" value="Flg_bbr_C"/>
    <property type="match status" value="1"/>
</dbReference>
<dbReference type="InterPro" id="IPR019776">
    <property type="entry name" value="Flagellar_basal_body_rod_CS"/>
</dbReference>
<comment type="similarity">
    <text evidence="2 8">Belongs to the flagella basal body rod proteins family.</text>
</comment>
<evidence type="ECO:0000256" key="4">
    <source>
        <dbReference type="ARBA" id="ARBA00023143"/>
    </source>
</evidence>
<protein>
    <recommendedName>
        <fullName evidence="3 7">Flagellar basal-body rod protein FlgG</fullName>
    </recommendedName>
    <alternativeName>
        <fullName evidence="6 8">Distal rod protein</fullName>
    </alternativeName>
</protein>
<dbReference type="PANTHER" id="PTHR30435:SF19">
    <property type="entry name" value="FLAGELLAR BASAL-BODY ROD PROTEIN FLGG"/>
    <property type="match status" value="1"/>
</dbReference>
<dbReference type="NCBIfam" id="TIGR03506">
    <property type="entry name" value="FlgEFG_subfam"/>
    <property type="match status" value="2"/>
</dbReference>
<dbReference type="PROSITE" id="PS00588">
    <property type="entry name" value="FLAGELLA_BB_ROD"/>
    <property type="match status" value="1"/>
</dbReference>
<evidence type="ECO:0000313" key="12">
    <source>
        <dbReference type="EMBL" id="RRJ23228.1"/>
    </source>
</evidence>
<dbReference type="Proteomes" id="UP000276260">
    <property type="component" value="Unassembled WGS sequence"/>
</dbReference>
<keyword evidence="13" id="KW-1185">Reference proteome</keyword>
<comment type="subcellular location">
    <subcellularLocation>
        <location evidence="1 8">Bacterial flagellum basal body</location>
    </subcellularLocation>
</comment>
<comment type="subunit">
    <text evidence="5 8">The basal body constitutes a major portion of the flagellar organelle and consists of four rings (L,P,S, and M) mounted on a central rod. The rod consists of about 26 subunits of FlgG in the distal portion, and FlgB, FlgC and FlgF are thought to build up the proximal portion of the rod with about 6 subunits each.</text>
</comment>
<comment type="caution">
    <text evidence="12">The sequence shown here is derived from an EMBL/GenBank/DDBJ whole genome shotgun (WGS) entry which is preliminary data.</text>
</comment>
<dbReference type="InterPro" id="IPR020013">
    <property type="entry name" value="Flagellar_FlgE/F/G"/>
</dbReference>
<keyword evidence="12" id="KW-0282">Flagellum</keyword>
<dbReference type="Pfam" id="PF00460">
    <property type="entry name" value="Flg_bb_rod"/>
    <property type="match status" value="1"/>
</dbReference>